<dbReference type="AlphaFoldDB" id="A0A3S4VIJ3"/>
<dbReference type="Pfam" id="PF21853">
    <property type="entry name" value="DUF6912"/>
    <property type="match status" value="1"/>
</dbReference>
<name>A0A3S4VIJ3_9ACTN</name>
<evidence type="ECO:0000313" key="1">
    <source>
        <dbReference type="EMBL" id="VEI02775.1"/>
    </source>
</evidence>
<evidence type="ECO:0000313" key="2">
    <source>
        <dbReference type="Proteomes" id="UP000277858"/>
    </source>
</evidence>
<accession>A0A3S4VIJ3</accession>
<dbReference type="OrthoDB" id="3711599at2"/>
<protein>
    <submittedName>
        <fullName evidence="1">Uncharacterized protein</fullName>
    </submittedName>
</protein>
<dbReference type="Proteomes" id="UP000277858">
    <property type="component" value="Chromosome"/>
</dbReference>
<dbReference type="InterPro" id="IPR054206">
    <property type="entry name" value="DUF6912"/>
</dbReference>
<reference evidence="1 2" key="1">
    <citation type="submission" date="2018-12" db="EMBL/GenBank/DDBJ databases">
        <authorList>
            <consortium name="Pathogen Informatics"/>
        </authorList>
    </citation>
    <scope>NUCLEOTIDE SEQUENCE [LARGE SCALE GENOMIC DNA]</scope>
    <source>
        <strain evidence="1 2">NCTC13652</strain>
    </source>
</reference>
<organism evidence="1 2">
    <name type="scientific">Acidipropionibacterium jensenii</name>
    <dbReference type="NCBI Taxonomy" id="1749"/>
    <lineage>
        <taxon>Bacteria</taxon>
        <taxon>Bacillati</taxon>
        <taxon>Actinomycetota</taxon>
        <taxon>Actinomycetes</taxon>
        <taxon>Propionibacteriales</taxon>
        <taxon>Propionibacteriaceae</taxon>
        <taxon>Acidipropionibacterium</taxon>
    </lineage>
</organism>
<dbReference type="GeneID" id="82885495"/>
<gene>
    <name evidence="1" type="ORF">NCTC13652_00960</name>
</gene>
<keyword evidence="2" id="KW-1185">Reference proteome</keyword>
<proteinExistence type="predicted"/>
<sequence length="172" mass="18206">MAISSSPVRDAHRLVFLPTDARGARQLLKEGGTDLQGFTVTDELRSVLDLSSGGDEEAERAAMVIGSIWGLARFGRRLVLVAQVQDSVLAANGEVDNGGVTVTRLEPSAITAWFADEDDAVSAPVAGAIAGMVIDDAWSDVAVQSLLASHELSWHDITEELPEEASDPHTTV</sequence>
<dbReference type="RefSeq" id="WP_051238382.1">
    <property type="nucleotide sequence ID" value="NZ_CP040635.1"/>
</dbReference>
<dbReference type="EMBL" id="LR134473">
    <property type="protein sequence ID" value="VEI02775.1"/>
    <property type="molecule type" value="Genomic_DNA"/>
</dbReference>